<proteinExistence type="predicted"/>
<dbReference type="Proteomes" id="UP000192775">
    <property type="component" value="Chromosome"/>
</dbReference>
<dbReference type="AlphaFoldDB" id="A0A1X9LP30"/>
<feature type="compositionally biased region" description="Basic and acidic residues" evidence="1">
    <location>
        <begin position="8"/>
        <end position="22"/>
    </location>
</feature>
<protein>
    <submittedName>
        <fullName evidence="3">Uncharacterized protein</fullName>
    </submittedName>
</protein>
<reference evidence="3 4" key="1">
    <citation type="submission" date="2017-04" db="EMBL/GenBank/DDBJ databases">
        <authorList>
            <person name="Afonso C.L."/>
            <person name="Miller P.J."/>
            <person name="Scott M.A."/>
            <person name="Spackman E."/>
            <person name="Goraichik I."/>
            <person name="Dimitrov K.M."/>
            <person name="Suarez D.L."/>
            <person name="Swayne D.E."/>
        </authorList>
    </citation>
    <scope>NUCLEOTIDE SEQUENCE [LARGE SCALE GENOMIC DNA]</scope>
    <source>
        <strain evidence="4">XA(T)</strain>
    </source>
</reference>
<organism evidence="3 4">
    <name type="scientific">Cnuibacter physcomitrellae</name>
    <dbReference type="NCBI Taxonomy" id="1619308"/>
    <lineage>
        <taxon>Bacteria</taxon>
        <taxon>Bacillati</taxon>
        <taxon>Actinomycetota</taxon>
        <taxon>Actinomycetes</taxon>
        <taxon>Micrococcales</taxon>
        <taxon>Microbacteriaceae</taxon>
        <taxon>Cnuibacter</taxon>
    </lineage>
</organism>
<dbReference type="RefSeq" id="WP_085021015.1">
    <property type="nucleotide sequence ID" value="NZ_BMHD01000001.1"/>
</dbReference>
<feature type="region of interest" description="Disordered" evidence="1">
    <location>
        <begin position="1"/>
        <end position="22"/>
    </location>
</feature>
<evidence type="ECO:0000256" key="2">
    <source>
        <dbReference type="SAM" id="Phobius"/>
    </source>
</evidence>
<evidence type="ECO:0000313" key="3">
    <source>
        <dbReference type="EMBL" id="ARJ06877.1"/>
    </source>
</evidence>
<keyword evidence="2" id="KW-1133">Transmembrane helix</keyword>
<feature type="transmembrane region" description="Helical" evidence="2">
    <location>
        <begin position="65"/>
        <end position="86"/>
    </location>
</feature>
<accession>A0A1X9LP30</accession>
<keyword evidence="4" id="KW-1185">Reference proteome</keyword>
<keyword evidence="2" id="KW-0472">Membrane</keyword>
<dbReference type="KEGG" id="cphy:B5808_17840"/>
<evidence type="ECO:0000256" key="1">
    <source>
        <dbReference type="SAM" id="MobiDB-lite"/>
    </source>
</evidence>
<evidence type="ECO:0000313" key="4">
    <source>
        <dbReference type="Proteomes" id="UP000192775"/>
    </source>
</evidence>
<dbReference type="EMBL" id="CP020715">
    <property type="protein sequence ID" value="ARJ06877.1"/>
    <property type="molecule type" value="Genomic_DNA"/>
</dbReference>
<feature type="transmembrane region" description="Helical" evidence="2">
    <location>
        <begin position="37"/>
        <end position="59"/>
    </location>
</feature>
<keyword evidence="2" id="KW-0812">Transmembrane</keyword>
<name>A0A1X9LP30_9MICO</name>
<sequence>MASGSTGDARRPHGFDPFDLTGRQDRTMPDVRISQRVLIGLVLGGYGVVLVVQIVAAVVDPSRGGLGALILLVVVGAFGALIGLMIHYGRASQRRLAAAIFDSGSAAPPWDDPWALVVLTPLPLPRWASAGALDPGPAIFGGGRMLLQLIPEGMRFWGAGSLASLAFVPWSALDEAHEDMPSSGQAIVPILRMTVHGRRLEVAPSLLLPDGRTVGASPYRLARLLTSRARR</sequence>
<gene>
    <name evidence="3" type="ORF">B5808_17840</name>
</gene>